<sequence>MPPHSHYHDAILATYRKLEDGTHLGTDDQKTINQRITWLFEAPPVWRPNKKSTPRSEKETKDNYRARCANRKYARVLKRNPFYLLPFILCVSERQCEKSATEKIIESIPRSNVPIDVNKTQKLDETGICAGLNERHRSLLIDKITREYRPDEQPPSNEPAPPTAAEDPETSYEYIFASTDHLLGHFGPQLLALNESYRMYEKNGQSFSHNTVTTTIRMRVPNELQHERNDALISIDIAYAEQLANQIACRNPNVTNNPQPNADKEVPKAGDSLVSWDFLAAFLPSEMLAAVAESQLRQHEGRDKRLARKTAAVKIELHDCRQPSSGSGTLTMRVGFESGMRLVSYIYKAPKI</sequence>
<name>A0A136IIY1_9PEZI</name>
<keyword evidence="3" id="KW-1185">Reference proteome</keyword>
<feature type="region of interest" description="Disordered" evidence="1">
    <location>
        <begin position="147"/>
        <end position="168"/>
    </location>
</feature>
<dbReference type="InParanoid" id="A0A136IIY1"/>
<reference evidence="3" key="1">
    <citation type="submission" date="2016-02" db="EMBL/GenBank/DDBJ databases">
        <title>Draft genome sequence of Microdochium bolleyi, a fungal endophyte of beachgrass.</title>
        <authorList>
            <consortium name="DOE Joint Genome Institute"/>
            <person name="David A.S."/>
            <person name="May G."/>
            <person name="Haridas S."/>
            <person name="Lim J."/>
            <person name="Wang M."/>
            <person name="Labutti K."/>
            <person name="Lipzen A."/>
            <person name="Barry K."/>
            <person name="Grigoriev I.V."/>
        </authorList>
    </citation>
    <scope>NUCLEOTIDE SEQUENCE [LARGE SCALE GENOMIC DNA]</scope>
    <source>
        <strain evidence="3">J235TASD1</strain>
    </source>
</reference>
<evidence type="ECO:0000256" key="1">
    <source>
        <dbReference type="SAM" id="MobiDB-lite"/>
    </source>
</evidence>
<protein>
    <submittedName>
        <fullName evidence="2">Uncharacterized protein</fullName>
    </submittedName>
</protein>
<dbReference type="EMBL" id="KQ964309">
    <property type="protein sequence ID" value="KXJ84936.1"/>
    <property type="molecule type" value="Genomic_DNA"/>
</dbReference>
<proteinExistence type="predicted"/>
<evidence type="ECO:0000313" key="3">
    <source>
        <dbReference type="Proteomes" id="UP000070501"/>
    </source>
</evidence>
<accession>A0A136IIY1</accession>
<dbReference type="AlphaFoldDB" id="A0A136IIY1"/>
<dbReference type="Proteomes" id="UP000070501">
    <property type="component" value="Unassembled WGS sequence"/>
</dbReference>
<evidence type="ECO:0000313" key="2">
    <source>
        <dbReference type="EMBL" id="KXJ84936.1"/>
    </source>
</evidence>
<organism evidence="2 3">
    <name type="scientific">Microdochium bolleyi</name>
    <dbReference type="NCBI Taxonomy" id="196109"/>
    <lineage>
        <taxon>Eukaryota</taxon>
        <taxon>Fungi</taxon>
        <taxon>Dikarya</taxon>
        <taxon>Ascomycota</taxon>
        <taxon>Pezizomycotina</taxon>
        <taxon>Sordariomycetes</taxon>
        <taxon>Xylariomycetidae</taxon>
        <taxon>Xylariales</taxon>
        <taxon>Microdochiaceae</taxon>
        <taxon>Microdochium</taxon>
    </lineage>
</organism>
<gene>
    <name evidence="2" type="ORF">Micbo1qcDRAFT_169815</name>
</gene>